<proteinExistence type="predicted"/>
<accession>A0A369K682</accession>
<protein>
    <submittedName>
        <fullName evidence="1">Uncharacterized protein</fullName>
    </submittedName>
</protein>
<sequence>MGMRVSNLSSHPCSNLWNIHTDAWTCLSFIGRSSCDGSIIFHAFPTTNTLHPAFALPPRPTNSHLSAPMCTISTILSPLSTYDRGKRTVKAATKNVWRVWRYD</sequence>
<dbReference type="AlphaFoldDB" id="A0A369K682"/>
<dbReference type="InParanoid" id="A0A369K682"/>
<reference evidence="1" key="1">
    <citation type="submission" date="2018-04" db="EMBL/GenBank/DDBJ databases">
        <title>Whole genome sequencing of Hypsizygus marmoreus.</title>
        <authorList>
            <person name="Choi I.-G."/>
            <person name="Min B."/>
            <person name="Kim J.-G."/>
            <person name="Kim S."/>
            <person name="Oh Y.-L."/>
            <person name="Kong W.-S."/>
            <person name="Park H."/>
            <person name="Jeong J."/>
            <person name="Song E.-S."/>
        </authorList>
    </citation>
    <scope>NUCLEOTIDE SEQUENCE [LARGE SCALE GENOMIC DNA]</scope>
    <source>
        <strain evidence="1">51987-8</strain>
    </source>
</reference>
<dbReference type="EMBL" id="LUEZ02000017">
    <property type="protein sequence ID" value="RDB27363.1"/>
    <property type="molecule type" value="Genomic_DNA"/>
</dbReference>
<gene>
    <name evidence="1" type="ORF">Hypma_004482</name>
</gene>
<comment type="caution">
    <text evidence="1">The sequence shown here is derived from an EMBL/GenBank/DDBJ whole genome shotgun (WGS) entry which is preliminary data.</text>
</comment>
<keyword evidence="2" id="KW-1185">Reference proteome</keyword>
<evidence type="ECO:0000313" key="1">
    <source>
        <dbReference type="EMBL" id="RDB27363.1"/>
    </source>
</evidence>
<dbReference type="Proteomes" id="UP000076154">
    <property type="component" value="Unassembled WGS sequence"/>
</dbReference>
<name>A0A369K682_HYPMA</name>
<evidence type="ECO:0000313" key="2">
    <source>
        <dbReference type="Proteomes" id="UP000076154"/>
    </source>
</evidence>
<organism evidence="1 2">
    <name type="scientific">Hypsizygus marmoreus</name>
    <name type="common">White beech mushroom</name>
    <name type="synonym">Agaricus marmoreus</name>
    <dbReference type="NCBI Taxonomy" id="39966"/>
    <lineage>
        <taxon>Eukaryota</taxon>
        <taxon>Fungi</taxon>
        <taxon>Dikarya</taxon>
        <taxon>Basidiomycota</taxon>
        <taxon>Agaricomycotina</taxon>
        <taxon>Agaricomycetes</taxon>
        <taxon>Agaricomycetidae</taxon>
        <taxon>Agaricales</taxon>
        <taxon>Tricholomatineae</taxon>
        <taxon>Lyophyllaceae</taxon>
        <taxon>Hypsizygus</taxon>
    </lineage>
</organism>